<evidence type="ECO:0000313" key="4">
    <source>
        <dbReference type="Proteomes" id="UP000050413"/>
    </source>
</evidence>
<keyword evidence="1" id="KW-0472">Membrane</keyword>
<keyword evidence="1" id="KW-0812">Transmembrane</keyword>
<dbReference type="Proteomes" id="UP000182045">
    <property type="component" value="Unassembled WGS sequence"/>
</dbReference>
<proteinExistence type="predicted"/>
<name>A0A0P7YHP7_9RHOB</name>
<dbReference type="EMBL" id="LJSG01000020">
    <property type="protein sequence ID" value="KPP89955.1"/>
    <property type="molecule type" value="Genomic_DNA"/>
</dbReference>
<keyword evidence="1" id="KW-1133">Transmembrane helix</keyword>
<reference evidence="2 5" key="2">
    <citation type="submission" date="2016-01" db="EMBL/GenBank/DDBJ databases">
        <authorList>
            <person name="Varghese N."/>
        </authorList>
    </citation>
    <scope>NUCLEOTIDE SEQUENCE [LARGE SCALE GENOMIC DNA]</scope>
    <source>
        <strain evidence="2 5">HL-91</strain>
    </source>
</reference>
<evidence type="ECO:0000313" key="3">
    <source>
        <dbReference type="EMBL" id="KPP89955.1"/>
    </source>
</evidence>
<feature type="transmembrane region" description="Helical" evidence="1">
    <location>
        <begin position="12"/>
        <end position="29"/>
    </location>
</feature>
<dbReference type="Proteomes" id="UP000050413">
    <property type="component" value="Unassembled WGS sequence"/>
</dbReference>
<dbReference type="RefSeq" id="WP_072247571.1">
    <property type="nucleotide sequence ID" value="NZ_FBYC01000004.1"/>
</dbReference>
<evidence type="ECO:0000313" key="2">
    <source>
        <dbReference type="EMBL" id="CUX81057.1"/>
    </source>
</evidence>
<reference evidence="3 4" key="1">
    <citation type="submission" date="2015-09" db="EMBL/GenBank/DDBJ databases">
        <title>Identification and resolution of microdiversity through metagenomic sequencing of parallel consortia.</title>
        <authorList>
            <person name="Nelson W.C."/>
            <person name="Romine M.F."/>
            <person name="Lindemann S.R."/>
        </authorList>
    </citation>
    <scope>NUCLEOTIDE SEQUENCE [LARGE SCALE GENOMIC DNA]</scope>
    <source>
        <strain evidence="3">HL-91</strain>
    </source>
</reference>
<feature type="transmembrane region" description="Helical" evidence="1">
    <location>
        <begin position="118"/>
        <end position="135"/>
    </location>
</feature>
<dbReference type="EMBL" id="FBYC01000004">
    <property type="protein sequence ID" value="CUX81057.1"/>
    <property type="molecule type" value="Genomic_DNA"/>
</dbReference>
<evidence type="ECO:0000313" key="5">
    <source>
        <dbReference type="Proteomes" id="UP000182045"/>
    </source>
</evidence>
<dbReference type="OrthoDB" id="7629477at2"/>
<evidence type="ECO:0000256" key="1">
    <source>
        <dbReference type="SAM" id="Phobius"/>
    </source>
</evidence>
<gene>
    <name evidence="3" type="primary">mreD</name>
    <name evidence="2" type="ORF">Ga0058931_1494</name>
    <name evidence="3" type="ORF">HLUCCA05_07260</name>
</gene>
<dbReference type="AlphaFoldDB" id="A0A0P7YHP7"/>
<keyword evidence="5" id="KW-1185">Reference proteome</keyword>
<sequence>MAERSLSSRLWYIALFIGIGALIWLFRLLPLQGLGDVTREPGATGISWDGWPAPDLMLALILAWVVRRPDMLPAPVIAGYVFVEDILMMRPPGLWALIVLGMTEFLRKRNQTLRGLSFWLEYALISALMLGMFLFNRMVLGIVMVPQAPLGLSLAQFIGTVAIYPLVAAALHFGLSLRKPATGEVDDLGQKL</sequence>
<organism evidence="3 4">
    <name type="scientific">Roseibaca calidilacus</name>
    <dbReference type="NCBI Taxonomy" id="1666912"/>
    <lineage>
        <taxon>Bacteria</taxon>
        <taxon>Pseudomonadati</taxon>
        <taxon>Pseudomonadota</taxon>
        <taxon>Alphaproteobacteria</taxon>
        <taxon>Rhodobacterales</taxon>
        <taxon>Paracoccaceae</taxon>
        <taxon>Roseinatronobacter</taxon>
    </lineage>
</organism>
<comment type="caution">
    <text evidence="3">The sequence shown here is derived from an EMBL/GenBank/DDBJ whole genome shotgun (WGS) entry which is preliminary data.</text>
</comment>
<accession>A0A0P7YHP7</accession>
<protein>
    <submittedName>
        <fullName evidence="3">Rod shape-determining protein MreD</fullName>
    </submittedName>
</protein>
<dbReference type="STRING" id="1666912.Ga0058931_1494"/>
<feature type="transmembrane region" description="Helical" evidence="1">
    <location>
        <begin position="155"/>
        <end position="175"/>
    </location>
</feature>